<evidence type="ECO:0000313" key="1">
    <source>
        <dbReference type="EMBL" id="CAH2092649.1"/>
    </source>
</evidence>
<reference evidence="1" key="1">
    <citation type="submission" date="2022-03" db="EMBL/GenBank/DDBJ databases">
        <authorList>
            <person name="Tunstrom K."/>
        </authorList>
    </citation>
    <scope>NUCLEOTIDE SEQUENCE</scope>
</reference>
<keyword evidence="2" id="KW-1185">Reference proteome</keyword>
<organism evidence="1 2">
    <name type="scientific">Euphydryas editha</name>
    <name type="common">Edith's checkerspot</name>
    <dbReference type="NCBI Taxonomy" id="104508"/>
    <lineage>
        <taxon>Eukaryota</taxon>
        <taxon>Metazoa</taxon>
        <taxon>Ecdysozoa</taxon>
        <taxon>Arthropoda</taxon>
        <taxon>Hexapoda</taxon>
        <taxon>Insecta</taxon>
        <taxon>Pterygota</taxon>
        <taxon>Neoptera</taxon>
        <taxon>Endopterygota</taxon>
        <taxon>Lepidoptera</taxon>
        <taxon>Glossata</taxon>
        <taxon>Ditrysia</taxon>
        <taxon>Papilionoidea</taxon>
        <taxon>Nymphalidae</taxon>
        <taxon>Nymphalinae</taxon>
        <taxon>Euphydryas</taxon>
    </lineage>
</organism>
<sequence>MRFDTILVFVLFINKRTYGNVNDNMIVSTEVDKMSQFGNDRIENPYNFKIDLTSKDKIILKNRRFNSYPFVEVGPGSFKAEHKKLPPDYLVNQFKKLLAIKKKMEENNDSK</sequence>
<dbReference type="EMBL" id="CAKOGL010000012">
    <property type="protein sequence ID" value="CAH2092649.1"/>
    <property type="molecule type" value="Genomic_DNA"/>
</dbReference>
<gene>
    <name evidence="1" type="ORF">EEDITHA_LOCUS8388</name>
</gene>
<dbReference type="AlphaFoldDB" id="A0AAU9U4L0"/>
<name>A0AAU9U4L0_EUPED</name>
<accession>A0AAU9U4L0</accession>
<evidence type="ECO:0000313" key="2">
    <source>
        <dbReference type="Proteomes" id="UP001153954"/>
    </source>
</evidence>
<comment type="caution">
    <text evidence="1">The sequence shown here is derived from an EMBL/GenBank/DDBJ whole genome shotgun (WGS) entry which is preliminary data.</text>
</comment>
<protein>
    <submittedName>
        <fullName evidence="1">Uncharacterized protein</fullName>
    </submittedName>
</protein>
<proteinExistence type="predicted"/>
<dbReference type="Proteomes" id="UP001153954">
    <property type="component" value="Unassembled WGS sequence"/>
</dbReference>